<evidence type="ECO:0000313" key="3">
    <source>
        <dbReference type="RefSeq" id="XP_014490291.1"/>
    </source>
</evidence>
<dbReference type="PANTHER" id="PTHR33067:SF35">
    <property type="entry name" value="ASPARTIC PEPTIDASE DDI1-TYPE DOMAIN-CONTAINING PROTEIN"/>
    <property type="match status" value="1"/>
</dbReference>
<keyword evidence="2" id="KW-1185">Reference proteome</keyword>
<dbReference type="Gene3D" id="2.40.70.10">
    <property type="entry name" value="Acid Proteases"/>
    <property type="match status" value="1"/>
</dbReference>
<sequence>MEETLGQAWDRFKGLLRKTPVHGFDKTTLVLAFLGGLSTQSKMMLDTSARGDIKKKTEDEAYDLIESMAVNEQGTHNERGATIPKRGVLHLPADDALLAQYHLLTQKLNNLTKILTQLPKKIRNVSQAQQLYMQEEAKYMGNQFQYRWGNFNQGNYSQGGKNHPSIRQGQNNPSRQTGGLFNNKPQQQPSLLQQMASLTENVRDLNDKFDKFMKVYDSHFAYHQANFTTLEMQIGQLSKRAETTEKSQFKANTDIGQLSKRVETTEKNQFRANTDVKPKEECKAVVSRSKRRAEKEVIEIESSEEEEDEKEIIELSIKALHQIPVYSKRIKYYLGEVIDLDEEEIEEHEAYTRPKKRKHPTKIKDLGSLTLPCVIGDVDKIGGLVLKPSILSVMVADGSTKWPIGMVEDVIVRVEHLEFLVDFIVMDMDTEERIPVILGRPFMKTAKLVMIIYDGRIMLKDQENVLMYTGSEENIAWKKMRAKYKASRRDDAARGDTGTNDDCNFLQVPKEEDIDKGIQLDLKEATLQPGAKVKYKEKEWLVKELKEKGVMEIERPYSRLVKEVDKRQLMSWSDEGINVGEKT</sequence>
<evidence type="ECO:0000313" key="2">
    <source>
        <dbReference type="Proteomes" id="UP000087766"/>
    </source>
</evidence>
<protein>
    <submittedName>
        <fullName evidence="3">Uncharacterized protein LOC106753023</fullName>
    </submittedName>
</protein>
<dbReference type="InterPro" id="IPR021109">
    <property type="entry name" value="Peptidase_aspartic_dom_sf"/>
</dbReference>
<dbReference type="AlphaFoldDB" id="A0A1S3T946"/>
<dbReference type="CDD" id="cd00303">
    <property type="entry name" value="retropepsin_like"/>
    <property type="match status" value="1"/>
</dbReference>
<dbReference type="PANTHER" id="PTHR33067">
    <property type="entry name" value="RNA-DIRECTED DNA POLYMERASE-RELATED"/>
    <property type="match status" value="1"/>
</dbReference>
<gene>
    <name evidence="3" type="primary">LOC106753023</name>
</gene>
<dbReference type="GeneID" id="106753023"/>
<name>A0A1S3T946_VIGRR</name>
<proteinExistence type="predicted"/>
<evidence type="ECO:0000256" key="1">
    <source>
        <dbReference type="SAM" id="MobiDB-lite"/>
    </source>
</evidence>
<dbReference type="OrthoDB" id="1934381at2759"/>
<dbReference type="KEGG" id="vra:106753023"/>
<dbReference type="Proteomes" id="UP000087766">
    <property type="component" value="Unplaced"/>
</dbReference>
<feature type="region of interest" description="Disordered" evidence="1">
    <location>
        <begin position="155"/>
        <end position="186"/>
    </location>
</feature>
<dbReference type="RefSeq" id="XP_014490291.1">
    <property type="nucleotide sequence ID" value="XM_014634805.1"/>
</dbReference>
<reference evidence="3" key="1">
    <citation type="submission" date="2025-08" db="UniProtKB">
        <authorList>
            <consortium name="RefSeq"/>
        </authorList>
    </citation>
    <scope>IDENTIFICATION</scope>
    <source>
        <tissue evidence="3">Leaf</tissue>
    </source>
</reference>
<organism evidence="2 3">
    <name type="scientific">Vigna radiata var. radiata</name>
    <name type="common">Mung bean</name>
    <name type="synonym">Phaseolus aureus</name>
    <dbReference type="NCBI Taxonomy" id="3916"/>
    <lineage>
        <taxon>Eukaryota</taxon>
        <taxon>Viridiplantae</taxon>
        <taxon>Streptophyta</taxon>
        <taxon>Embryophyta</taxon>
        <taxon>Tracheophyta</taxon>
        <taxon>Spermatophyta</taxon>
        <taxon>Magnoliopsida</taxon>
        <taxon>eudicotyledons</taxon>
        <taxon>Gunneridae</taxon>
        <taxon>Pentapetalae</taxon>
        <taxon>rosids</taxon>
        <taxon>fabids</taxon>
        <taxon>Fabales</taxon>
        <taxon>Fabaceae</taxon>
        <taxon>Papilionoideae</taxon>
        <taxon>50 kb inversion clade</taxon>
        <taxon>NPAAA clade</taxon>
        <taxon>indigoferoid/millettioid clade</taxon>
        <taxon>Phaseoleae</taxon>
        <taxon>Vigna</taxon>
    </lineage>
</organism>
<accession>A0A1S3T946</accession>